<sequence length="1274" mass="146097">MDFLFQRLSEGSSSSSLICGHSSSTHGYRYDIFLSFRGLDTRHSFTDYLYEALIEANITAFLDDEEIETGEDLKPELENAIKASRASIIVLSKNYASSTWCLDELVLILEQRMTSNHIVIPIFYHVEPTHVRKQQSSYGDAMAKHKQKMDEETDANKRSQWAQKMERWHRILTQVSHLKGKNVNGRLEKEFIKEIVNDIHGRIDVPLRIAQPLLIGMESSIKFINSWLKDGSSHTADILTISGMGGIGKTSLAKYVYGLHCREFDTSSYIEDIGRRCDGKYNGLLDIQKQLCHDISKTSSIQVYDVSKYTTMIENTLARKRVFLVVDDIDSSDQLDALLGSKGFHPGSKVIITTKDSWLTESCALFKTNIKPKHAMHFLEGLHVIESLQLLCLHAFMCNQPKAGYEEVSYKLVKYCQGHPLALKVLGKSLHNRDVAYWEGCIEGLKKEISSPINNVLKMSFDSLPSNNDKDLFKHISCFFVGVDKDLTETILRACGINTRCGITNLIDRFLLSIGKNNELEMHQLLQQMGRWEVHQESPDNPWKRSRLWCHEESFKVLKQKKGKGNLVGLALDMRMLEKQNLCATFQTEALSNMDNLMLLQLNYVQMNGSYENFPEEIRWLCMHGFHLNSIPLDLPMENLVALDMSYSNIESFFNCYSNPQRHEKRQNLDASCLKDKRLLGSLKILNLSFCKQLRMLGGFDELPALERLIVRNCIVLLEVCDSIKQCVELVLIDMSNCNKLEKFPRNISMLKKVKTMLLDGCNLGESRVENRDTDLREMCKANNIGINTRASSSAFPGGIPCDLKAFAISLPRSLVSLSLANNNLSTESFPMDFSCLSMLKELFLNGNPIISLPTCVRTLPRLEILSMEGCKKLKSIEHPPPTLRKLVLYPHRNHSIEKIVFDPEMSPLRVLFHLRGFERGSYEIEGMVKIQPIVGVDKKVLRRLGWTKLDFLNERHLGTNSLDSEMQMFYQFGIFSTMYEVDEMPIWFRHRNAGRSITFTIPSSSPNNLLTGLNFCSVHTPIPNDPFLGFQYFVETSRFHDCQFPRSPMIKISNVTKKRMWSYERYPDRPFGGPKCCMLLSHWMFGMNEMEAGDQVTITVTDSRNNERVKECGVSFVYDDGENNEEEAEEEEEEDVLGYYKSWNHIIGGDLSPFKNPFQTTGEYVLRHRRFFQPGRIGEELWFRAFSQRKPDIIGDARKIFQVSTNVKKSKNVNRKSQRAKNAKLLEDRNQMVKYFRLRAKSVKVLKFHMSGTKSVKSAKVGPHILKFLNRTL</sequence>
<evidence type="ECO:0000256" key="1">
    <source>
        <dbReference type="ARBA" id="ARBA00011982"/>
    </source>
</evidence>
<proteinExistence type="predicted"/>
<name>A0AA35V256_LACSI</name>
<dbReference type="Proteomes" id="UP001177003">
    <property type="component" value="Chromosome 1"/>
</dbReference>
<dbReference type="InterPro" id="IPR002182">
    <property type="entry name" value="NB-ARC"/>
</dbReference>
<dbReference type="Gene3D" id="3.40.50.10140">
    <property type="entry name" value="Toll/interleukin-1 receptor homology (TIR) domain"/>
    <property type="match status" value="1"/>
</dbReference>
<dbReference type="InterPro" id="IPR032675">
    <property type="entry name" value="LRR_dom_sf"/>
</dbReference>
<dbReference type="PROSITE" id="PS50104">
    <property type="entry name" value="TIR"/>
    <property type="match status" value="1"/>
</dbReference>
<evidence type="ECO:0000256" key="5">
    <source>
        <dbReference type="ARBA" id="ARBA00023027"/>
    </source>
</evidence>
<dbReference type="SUPFAM" id="SSF52058">
    <property type="entry name" value="L domain-like"/>
    <property type="match status" value="1"/>
</dbReference>
<keyword evidence="5" id="KW-0520">NAD</keyword>
<evidence type="ECO:0000256" key="4">
    <source>
        <dbReference type="ARBA" id="ARBA00022801"/>
    </source>
</evidence>
<dbReference type="Pfam" id="PF20160">
    <property type="entry name" value="C-JID"/>
    <property type="match status" value="1"/>
</dbReference>
<dbReference type="GO" id="GO:0043531">
    <property type="term" value="F:ADP binding"/>
    <property type="evidence" value="ECO:0007669"/>
    <property type="project" value="InterPro"/>
</dbReference>
<dbReference type="SMART" id="SM00255">
    <property type="entry name" value="TIR"/>
    <property type="match status" value="1"/>
</dbReference>
<dbReference type="InterPro" id="IPR000157">
    <property type="entry name" value="TIR_dom"/>
</dbReference>
<evidence type="ECO:0000256" key="2">
    <source>
        <dbReference type="ARBA" id="ARBA00022614"/>
    </source>
</evidence>
<dbReference type="InterPro" id="IPR045344">
    <property type="entry name" value="C-JID"/>
</dbReference>
<keyword evidence="2" id="KW-0433">Leucine-rich repeat</keyword>
<dbReference type="AlphaFoldDB" id="A0AA35V256"/>
<keyword evidence="4" id="KW-0378">Hydrolase</keyword>
<dbReference type="InterPro" id="IPR042197">
    <property type="entry name" value="Apaf_helical"/>
</dbReference>
<dbReference type="EMBL" id="OX465077">
    <property type="protein sequence ID" value="CAI9269441.1"/>
    <property type="molecule type" value="Genomic_DNA"/>
</dbReference>
<dbReference type="GO" id="GO:0007165">
    <property type="term" value="P:signal transduction"/>
    <property type="evidence" value="ECO:0007669"/>
    <property type="project" value="InterPro"/>
</dbReference>
<dbReference type="Pfam" id="PF00931">
    <property type="entry name" value="NB-ARC"/>
    <property type="match status" value="1"/>
</dbReference>
<comment type="catalytic activity">
    <reaction evidence="6">
        <text>NAD(+) + H2O = ADP-D-ribose + nicotinamide + H(+)</text>
        <dbReference type="Rhea" id="RHEA:16301"/>
        <dbReference type="ChEBI" id="CHEBI:15377"/>
        <dbReference type="ChEBI" id="CHEBI:15378"/>
        <dbReference type="ChEBI" id="CHEBI:17154"/>
        <dbReference type="ChEBI" id="CHEBI:57540"/>
        <dbReference type="ChEBI" id="CHEBI:57967"/>
        <dbReference type="EC" id="3.2.2.6"/>
    </reaction>
    <physiologicalReaction direction="left-to-right" evidence="6">
        <dbReference type="Rhea" id="RHEA:16302"/>
    </physiologicalReaction>
</comment>
<dbReference type="PANTHER" id="PTHR11017:SF313">
    <property type="entry name" value="TIR DOMAIN, P-LOOP CONTAINING NUCLEOSIDE TRIPHOSPHATE HYDROLASE"/>
    <property type="match status" value="1"/>
</dbReference>
<dbReference type="InterPro" id="IPR027417">
    <property type="entry name" value="P-loop_NTPase"/>
</dbReference>
<dbReference type="Gene3D" id="1.10.8.430">
    <property type="entry name" value="Helical domain of apoptotic protease-activating factors"/>
    <property type="match status" value="1"/>
</dbReference>
<dbReference type="InterPro" id="IPR035897">
    <property type="entry name" value="Toll_tir_struct_dom_sf"/>
</dbReference>
<dbReference type="FunFam" id="3.40.50.10140:FF:000007">
    <property type="entry name" value="Disease resistance protein (TIR-NBS-LRR class)"/>
    <property type="match status" value="1"/>
</dbReference>
<keyword evidence="9" id="KW-1185">Reference proteome</keyword>
<evidence type="ECO:0000256" key="6">
    <source>
        <dbReference type="ARBA" id="ARBA00047304"/>
    </source>
</evidence>
<reference evidence="8" key="1">
    <citation type="submission" date="2023-04" db="EMBL/GenBank/DDBJ databases">
        <authorList>
            <person name="Vijverberg K."/>
            <person name="Xiong W."/>
            <person name="Schranz E."/>
        </authorList>
    </citation>
    <scope>NUCLEOTIDE SEQUENCE</scope>
</reference>
<evidence type="ECO:0000313" key="8">
    <source>
        <dbReference type="EMBL" id="CAI9269441.1"/>
    </source>
</evidence>
<dbReference type="SUPFAM" id="SSF52540">
    <property type="entry name" value="P-loop containing nucleoside triphosphate hydrolases"/>
    <property type="match status" value="1"/>
</dbReference>
<dbReference type="Gene3D" id="3.80.10.10">
    <property type="entry name" value="Ribonuclease Inhibitor"/>
    <property type="match status" value="2"/>
</dbReference>
<dbReference type="Pfam" id="PF01582">
    <property type="entry name" value="TIR"/>
    <property type="match status" value="1"/>
</dbReference>
<dbReference type="Gene3D" id="3.40.50.300">
    <property type="entry name" value="P-loop containing nucleotide triphosphate hydrolases"/>
    <property type="match status" value="1"/>
</dbReference>
<dbReference type="InterPro" id="IPR044974">
    <property type="entry name" value="Disease_R_plants"/>
</dbReference>
<evidence type="ECO:0000313" key="9">
    <source>
        <dbReference type="Proteomes" id="UP001177003"/>
    </source>
</evidence>
<evidence type="ECO:0000256" key="3">
    <source>
        <dbReference type="ARBA" id="ARBA00022737"/>
    </source>
</evidence>
<protein>
    <recommendedName>
        <fullName evidence="1">ADP-ribosyl cyclase/cyclic ADP-ribose hydrolase</fullName>
        <ecNumber evidence="1">3.2.2.6</ecNumber>
    </recommendedName>
</protein>
<dbReference type="EC" id="3.2.2.6" evidence="1"/>
<feature type="domain" description="TIR" evidence="7">
    <location>
        <begin position="28"/>
        <end position="203"/>
    </location>
</feature>
<dbReference type="GO" id="GO:0061809">
    <property type="term" value="F:NAD+ nucleosidase activity, cyclic ADP-ribose generating"/>
    <property type="evidence" value="ECO:0007669"/>
    <property type="project" value="UniProtKB-EC"/>
</dbReference>
<dbReference type="Pfam" id="PF23282">
    <property type="entry name" value="WHD_ROQ1"/>
    <property type="match status" value="1"/>
</dbReference>
<dbReference type="PRINTS" id="PR00364">
    <property type="entry name" value="DISEASERSIST"/>
</dbReference>
<accession>A0AA35V256</accession>
<dbReference type="SUPFAM" id="SSF52200">
    <property type="entry name" value="Toll/Interleukin receptor TIR domain"/>
    <property type="match status" value="1"/>
</dbReference>
<evidence type="ECO:0000259" key="7">
    <source>
        <dbReference type="PROSITE" id="PS50104"/>
    </source>
</evidence>
<dbReference type="GO" id="GO:0006952">
    <property type="term" value="P:defense response"/>
    <property type="evidence" value="ECO:0007669"/>
    <property type="project" value="InterPro"/>
</dbReference>
<keyword evidence="3" id="KW-0677">Repeat</keyword>
<gene>
    <name evidence="8" type="ORF">LSALG_LOCUS9814</name>
</gene>
<organism evidence="8 9">
    <name type="scientific">Lactuca saligna</name>
    <name type="common">Willowleaf lettuce</name>
    <dbReference type="NCBI Taxonomy" id="75948"/>
    <lineage>
        <taxon>Eukaryota</taxon>
        <taxon>Viridiplantae</taxon>
        <taxon>Streptophyta</taxon>
        <taxon>Embryophyta</taxon>
        <taxon>Tracheophyta</taxon>
        <taxon>Spermatophyta</taxon>
        <taxon>Magnoliopsida</taxon>
        <taxon>eudicotyledons</taxon>
        <taxon>Gunneridae</taxon>
        <taxon>Pentapetalae</taxon>
        <taxon>asterids</taxon>
        <taxon>campanulids</taxon>
        <taxon>Asterales</taxon>
        <taxon>Asteraceae</taxon>
        <taxon>Cichorioideae</taxon>
        <taxon>Cichorieae</taxon>
        <taxon>Lactucinae</taxon>
        <taxon>Lactuca</taxon>
    </lineage>
</organism>
<dbReference type="InterPro" id="IPR058192">
    <property type="entry name" value="WHD_ROQ1-like"/>
</dbReference>
<dbReference type="PANTHER" id="PTHR11017">
    <property type="entry name" value="LEUCINE-RICH REPEAT-CONTAINING PROTEIN"/>
    <property type="match status" value="1"/>
</dbReference>